<keyword evidence="3" id="KW-1185">Reference proteome</keyword>
<evidence type="ECO:0000313" key="3">
    <source>
        <dbReference type="Proteomes" id="UP000593560"/>
    </source>
</evidence>
<evidence type="ECO:0000259" key="1">
    <source>
        <dbReference type="Pfam" id="PF13456"/>
    </source>
</evidence>
<dbReference type="GO" id="GO:0003676">
    <property type="term" value="F:nucleic acid binding"/>
    <property type="evidence" value="ECO:0007669"/>
    <property type="project" value="InterPro"/>
</dbReference>
<organism evidence="2 3">
    <name type="scientific">Gossypium harknessii</name>
    <dbReference type="NCBI Taxonomy" id="34285"/>
    <lineage>
        <taxon>Eukaryota</taxon>
        <taxon>Viridiplantae</taxon>
        <taxon>Streptophyta</taxon>
        <taxon>Embryophyta</taxon>
        <taxon>Tracheophyta</taxon>
        <taxon>Spermatophyta</taxon>
        <taxon>Magnoliopsida</taxon>
        <taxon>eudicotyledons</taxon>
        <taxon>Gunneridae</taxon>
        <taxon>Pentapetalae</taxon>
        <taxon>rosids</taxon>
        <taxon>malvids</taxon>
        <taxon>Malvales</taxon>
        <taxon>Malvaceae</taxon>
        <taxon>Malvoideae</taxon>
        <taxon>Gossypium</taxon>
    </lineage>
</organism>
<dbReference type="Proteomes" id="UP000593560">
    <property type="component" value="Unassembled WGS sequence"/>
</dbReference>
<gene>
    <name evidence="2" type="ORF">Gohar_001209</name>
</gene>
<dbReference type="Pfam" id="PF13456">
    <property type="entry name" value="RVT_3"/>
    <property type="match status" value="1"/>
</dbReference>
<feature type="domain" description="RNase H type-1" evidence="1">
    <location>
        <begin position="75"/>
        <end position="109"/>
    </location>
</feature>
<dbReference type="GO" id="GO:0004523">
    <property type="term" value="F:RNA-DNA hybrid ribonuclease activity"/>
    <property type="evidence" value="ECO:0007669"/>
    <property type="project" value="InterPro"/>
</dbReference>
<dbReference type="AlphaFoldDB" id="A0A7J9I365"/>
<proteinExistence type="predicted"/>
<dbReference type="OrthoDB" id="1001780at2759"/>
<dbReference type="EMBL" id="JABFAD010000013">
    <property type="protein sequence ID" value="MBA0816560.1"/>
    <property type="molecule type" value="Genomic_DNA"/>
</dbReference>
<evidence type="ECO:0000313" key="2">
    <source>
        <dbReference type="EMBL" id="MBA0816560.1"/>
    </source>
</evidence>
<protein>
    <recommendedName>
        <fullName evidence="1">RNase H type-1 domain-containing protein</fullName>
    </recommendedName>
</protein>
<comment type="caution">
    <text evidence="2">The sequence shown here is derived from an EMBL/GenBank/DDBJ whole genome shotgun (WGS) entry which is preliminary data.</text>
</comment>
<accession>A0A7J9I365</accession>
<reference evidence="2 3" key="1">
    <citation type="journal article" date="2019" name="Genome Biol. Evol.">
        <title>Insights into the evolution of the New World diploid cottons (Gossypium, subgenus Houzingenia) based on genome sequencing.</title>
        <authorList>
            <person name="Grover C.E."/>
            <person name="Arick M.A. 2nd"/>
            <person name="Thrash A."/>
            <person name="Conover J.L."/>
            <person name="Sanders W.S."/>
            <person name="Peterson D.G."/>
            <person name="Frelichowski J.E."/>
            <person name="Scheffler J.A."/>
            <person name="Scheffler B.E."/>
            <person name="Wendel J.F."/>
        </authorList>
    </citation>
    <scope>NUCLEOTIDE SEQUENCE [LARGE SCALE GENOMIC DNA]</scope>
    <source>
        <strain evidence="2">0</strain>
        <tissue evidence="2">Leaf</tissue>
    </source>
</reference>
<name>A0A7J9I365_9ROSI</name>
<dbReference type="InterPro" id="IPR002156">
    <property type="entry name" value="RNaseH_domain"/>
</dbReference>
<sequence length="110" mass="12362">MINIWNDAWLPGPRQGRLVIQNIDINYTVVADLINVESATWKLEALRKLFDEVQESGIMTIPSAGVELGYERVWRVEARACLQAVTVAEELGLQRLVVEGDSLTIVKKVQ</sequence>